<dbReference type="GO" id="GO:0055085">
    <property type="term" value="P:transmembrane transport"/>
    <property type="evidence" value="ECO:0007669"/>
    <property type="project" value="InterPro"/>
</dbReference>
<keyword evidence="2 8" id="KW-0813">Transport</keyword>
<feature type="transmembrane region" description="Helical" evidence="8">
    <location>
        <begin position="227"/>
        <end position="251"/>
    </location>
</feature>
<evidence type="ECO:0000313" key="11">
    <source>
        <dbReference type="Proteomes" id="UP000254055"/>
    </source>
</evidence>
<comment type="similarity">
    <text evidence="8">Belongs to the binding-protein-dependent transport system permease family.</text>
</comment>
<feature type="transmembrane region" description="Helical" evidence="8">
    <location>
        <begin position="126"/>
        <end position="147"/>
    </location>
</feature>
<keyword evidence="5 8" id="KW-0812">Transmembrane</keyword>
<name>A0A378WS50_9NEIS</name>
<evidence type="ECO:0000259" key="9">
    <source>
        <dbReference type="PROSITE" id="PS50928"/>
    </source>
</evidence>
<dbReference type="InterPro" id="IPR035906">
    <property type="entry name" value="MetI-like_sf"/>
</dbReference>
<evidence type="ECO:0000256" key="4">
    <source>
        <dbReference type="ARBA" id="ARBA00022519"/>
    </source>
</evidence>
<dbReference type="PANTHER" id="PTHR43357:SF4">
    <property type="entry name" value="INNER MEMBRANE ABC TRANSPORTER PERMEASE PROTEIN YDCV"/>
    <property type="match status" value="1"/>
</dbReference>
<dbReference type="GO" id="GO:0005886">
    <property type="term" value="C:plasma membrane"/>
    <property type="evidence" value="ECO:0007669"/>
    <property type="project" value="UniProtKB-SubCell"/>
</dbReference>
<keyword evidence="3" id="KW-1003">Cell membrane</keyword>
<evidence type="ECO:0000313" key="10">
    <source>
        <dbReference type="EMBL" id="SUA43959.1"/>
    </source>
</evidence>
<feature type="transmembrane region" description="Helical" evidence="8">
    <location>
        <begin position="278"/>
        <end position="302"/>
    </location>
</feature>
<dbReference type="PROSITE" id="PS50928">
    <property type="entry name" value="ABC_TM1"/>
    <property type="match status" value="2"/>
</dbReference>
<feature type="transmembrane region" description="Helical" evidence="8">
    <location>
        <begin position="355"/>
        <end position="373"/>
    </location>
</feature>
<feature type="transmembrane region" description="Helical" evidence="8">
    <location>
        <begin position="485"/>
        <end position="503"/>
    </location>
</feature>
<protein>
    <submittedName>
        <fullName evidence="10">Putative transporter</fullName>
    </submittedName>
</protein>
<dbReference type="CDD" id="cd06261">
    <property type="entry name" value="TM_PBP2"/>
    <property type="match status" value="2"/>
</dbReference>
<dbReference type="Pfam" id="PF00528">
    <property type="entry name" value="BPD_transp_1"/>
    <property type="match status" value="2"/>
</dbReference>
<evidence type="ECO:0000256" key="8">
    <source>
        <dbReference type="RuleBase" id="RU363032"/>
    </source>
</evidence>
<feature type="domain" description="ABC transmembrane type-1" evidence="9">
    <location>
        <begin position="319"/>
        <end position="503"/>
    </location>
</feature>
<dbReference type="Gene3D" id="1.10.3720.10">
    <property type="entry name" value="MetI-like"/>
    <property type="match status" value="2"/>
</dbReference>
<feature type="transmembrane region" description="Helical" evidence="8">
    <location>
        <begin position="322"/>
        <end position="343"/>
    </location>
</feature>
<evidence type="ECO:0000256" key="3">
    <source>
        <dbReference type="ARBA" id="ARBA00022475"/>
    </source>
</evidence>
<keyword evidence="6 8" id="KW-1133">Transmembrane helix</keyword>
<keyword evidence="7 8" id="KW-0472">Membrane</keyword>
<dbReference type="InterPro" id="IPR000515">
    <property type="entry name" value="MetI-like"/>
</dbReference>
<feature type="transmembrane region" description="Helical" evidence="8">
    <location>
        <begin position="183"/>
        <end position="207"/>
    </location>
</feature>
<comment type="subcellular location">
    <subcellularLocation>
        <location evidence="1">Cell inner membrane</location>
        <topology evidence="1">Multi-pass membrane protein</topology>
    </subcellularLocation>
    <subcellularLocation>
        <location evidence="8">Cell membrane</location>
        <topology evidence="8">Multi-pass membrane protein</topology>
    </subcellularLocation>
</comment>
<keyword evidence="4" id="KW-0997">Cell inner membrane</keyword>
<organism evidence="10 11">
    <name type="scientific">Neisseria zoodegmatis</name>
    <dbReference type="NCBI Taxonomy" id="326523"/>
    <lineage>
        <taxon>Bacteria</taxon>
        <taxon>Pseudomonadati</taxon>
        <taxon>Pseudomonadota</taxon>
        <taxon>Betaproteobacteria</taxon>
        <taxon>Neisseriales</taxon>
        <taxon>Neisseriaceae</taxon>
        <taxon>Neisseria</taxon>
    </lineage>
</organism>
<evidence type="ECO:0000256" key="1">
    <source>
        <dbReference type="ARBA" id="ARBA00004429"/>
    </source>
</evidence>
<gene>
    <name evidence="10" type="primary">potB</name>
    <name evidence="10" type="ORF">NCTC12229_01435</name>
</gene>
<reference evidence="10 11" key="1">
    <citation type="submission" date="2018-06" db="EMBL/GenBank/DDBJ databases">
        <authorList>
            <consortium name="Pathogen Informatics"/>
            <person name="Doyle S."/>
        </authorList>
    </citation>
    <scope>NUCLEOTIDE SEQUENCE [LARGE SCALE GENOMIC DNA]</scope>
    <source>
        <strain evidence="10 11">NCTC12229</strain>
    </source>
</reference>
<dbReference type="PANTHER" id="PTHR43357">
    <property type="entry name" value="INNER MEMBRANE ABC TRANSPORTER PERMEASE PROTEIN YDCV"/>
    <property type="match status" value="1"/>
</dbReference>
<evidence type="ECO:0000256" key="5">
    <source>
        <dbReference type="ARBA" id="ARBA00022692"/>
    </source>
</evidence>
<dbReference type="Proteomes" id="UP000254055">
    <property type="component" value="Unassembled WGS sequence"/>
</dbReference>
<dbReference type="SUPFAM" id="SSF161098">
    <property type="entry name" value="MetI-like"/>
    <property type="match status" value="2"/>
</dbReference>
<feature type="domain" description="ABC transmembrane type-1" evidence="9">
    <location>
        <begin position="54"/>
        <end position="244"/>
    </location>
</feature>
<evidence type="ECO:0000256" key="6">
    <source>
        <dbReference type="ARBA" id="ARBA00022989"/>
    </source>
</evidence>
<evidence type="ECO:0000256" key="2">
    <source>
        <dbReference type="ARBA" id="ARBA00022448"/>
    </source>
</evidence>
<feature type="transmembrane region" description="Helical" evidence="8">
    <location>
        <begin position="89"/>
        <end position="114"/>
    </location>
</feature>
<dbReference type="EMBL" id="UGRS01000002">
    <property type="protein sequence ID" value="SUA43959.1"/>
    <property type="molecule type" value="Genomic_DNA"/>
</dbReference>
<accession>A0A378WS50</accession>
<feature type="transmembrane region" description="Helical" evidence="8">
    <location>
        <begin position="55"/>
        <end position="77"/>
    </location>
</feature>
<proteinExistence type="inferred from homology"/>
<sequence length="513" mass="56443">MMAVRSFFTTLLLAVLPLSFLAVMVAAPLLALALYENEGMVWATLQDSYIQMRIGWTTLQAAITCVLTLLLGVPIAWTLARLEFRGRRWILRLLMLPFVMPTLVAGMGVLALFGPRGLLWPGWEDTPYLLLYGNVFFNLPVLIRAAYQGFLQVPAARLQTAQTLGTGRWQRFWHVERPVLQPWLAGGMCLVFLYCFSGFGLALLLGGSRYATIEVEIYQLIAYELDMATASILVWLVLFITASAGIAYAWLSRHAASGRNIRPLTPEPPRTPVEKTMLACTLALLCLCCALPLVAVCLQAASAGSSWQVWREAETLSAAWNTLRFTFSAMLLALILGISHAALARRATWVRGLTFLPFMVSPVCVAFGLLLLYPEWTASLPLLVSTYALLAYPFITKDILAAWDALPPNYTAAARSMGAGPFQTAIHVTAPLLLPSLRRGLTLAAATCVGEFAATLFLSRPEWQTLTTLIYRYLGTAGSDNHDRAMVLTAILMLLAFIVFLLLDSAEKKEKAV</sequence>
<evidence type="ECO:0000256" key="7">
    <source>
        <dbReference type="ARBA" id="ARBA00023136"/>
    </source>
</evidence>
<dbReference type="AlphaFoldDB" id="A0A378WS50"/>